<feature type="binding site" evidence="6">
    <location>
        <position position="65"/>
    </location>
    <ligand>
        <name>S-adenosyl-L-methionine</name>
        <dbReference type="ChEBI" id="CHEBI:59789"/>
    </ligand>
</feature>
<keyword evidence="5 6" id="KW-0949">S-adenosyl-L-methionine</keyword>
<gene>
    <name evidence="7" type="primary">gidB</name>
    <name evidence="6" type="synonym">rsmG</name>
    <name evidence="7" type="ORF">ERS672216_01232</name>
</gene>
<feature type="binding site" evidence="6">
    <location>
        <position position="125"/>
    </location>
    <ligand>
        <name>S-adenosyl-L-methionine</name>
        <dbReference type="ChEBI" id="CHEBI:59789"/>
    </ligand>
</feature>
<evidence type="ECO:0000256" key="1">
    <source>
        <dbReference type="ARBA" id="ARBA00022490"/>
    </source>
</evidence>
<dbReference type="InterPro" id="IPR029063">
    <property type="entry name" value="SAM-dependent_MTases_sf"/>
</dbReference>
<comment type="function">
    <text evidence="6">Specifically methylates the N7 position of a guanine in 16S rRNA.</text>
</comment>
<dbReference type="EC" id="2.1.1.-" evidence="6"/>
<keyword evidence="4 6" id="KW-0808">Transferase</keyword>
<dbReference type="GO" id="GO:0005829">
    <property type="term" value="C:cytosol"/>
    <property type="evidence" value="ECO:0007669"/>
    <property type="project" value="TreeGrafter"/>
</dbReference>
<comment type="caution">
    <text evidence="6">Lacks conserved residue(s) required for the propagation of feature annotation.</text>
</comment>
<keyword evidence="2 6" id="KW-0698">rRNA processing</keyword>
<dbReference type="AlphaFoldDB" id="A0A128EEN6"/>
<dbReference type="Pfam" id="PF02527">
    <property type="entry name" value="GidB"/>
    <property type="match status" value="1"/>
</dbReference>
<keyword evidence="8" id="KW-1185">Reference proteome</keyword>
<dbReference type="SUPFAM" id="SSF53335">
    <property type="entry name" value="S-adenosyl-L-methionine-dependent methyltransferases"/>
    <property type="match status" value="1"/>
</dbReference>
<feature type="binding site" evidence="6">
    <location>
        <position position="60"/>
    </location>
    <ligand>
        <name>S-adenosyl-L-methionine</name>
        <dbReference type="ChEBI" id="CHEBI:59789"/>
    </ligand>
</feature>
<evidence type="ECO:0000256" key="3">
    <source>
        <dbReference type="ARBA" id="ARBA00022603"/>
    </source>
</evidence>
<comment type="subcellular location">
    <subcellularLocation>
        <location evidence="6">Cytoplasm</location>
    </subcellularLocation>
</comment>
<dbReference type="GO" id="GO:0070043">
    <property type="term" value="F:rRNA (guanine-N7-)-methyltransferase activity"/>
    <property type="evidence" value="ECO:0007669"/>
    <property type="project" value="UniProtKB-UniRule"/>
</dbReference>
<evidence type="ECO:0000313" key="8">
    <source>
        <dbReference type="Proteomes" id="UP000069632"/>
    </source>
</evidence>
<name>A0A128EEN6_9BACT</name>
<dbReference type="PANTHER" id="PTHR31760:SF0">
    <property type="entry name" value="S-ADENOSYL-L-METHIONINE-DEPENDENT METHYLTRANSFERASES SUPERFAMILY PROTEIN"/>
    <property type="match status" value="1"/>
</dbReference>
<evidence type="ECO:0000256" key="5">
    <source>
        <dbReference type="ARBA" id="ARBA00022691"/>
    </source>
</evidence>
<dbReference type="EMBL" id="FIZP01000005">
    <property type="protein sequence ID" value="CZE48091.1"/>
    <property type="molecule type" value="Genomic_DNA"/>
</dbReference>
<sequence length="183" mass="20686">MKVLLPKNFDELVEKFNQNLKKFNQIHSLTNYKNIKPIVEDSIKGLEYVTRYPKVAIDVGSGAGFPAIFLAMILEHTSWHLFEPNPKKAAFLTYVKVNLALKNVTIHKEKIENGVKFKANLITSRALMSAEKLIEICSGYYDEKSEFLLYKGSNASLEVENLDARVYNDGVRNYVLIGGLNVG</sequence>
<dbReference type="Proteomes" id="UP000069632">
    <property type="component" value="Unassembled WGS sequence"/>
</dbReference>
<organism evidence="7 8">
    <name type="scientific">Campylobacter geochelonis</name>
    <dbReference type="NCBI Taxonomy" id="1780362"/>
    <lineage>
        <taxon>Bacteria</taxon>
        <taxon>Pseudomonadati</taxon>
        <taxon>Campylobacterota</taxon>
        <taxon>Epsilonproteobacteria</taxon>
        <taxon>Campylobacterales</taxon>
        <taxon>Campylobacteraceae</taxon>
        <taxon>Campylobacter</taxon>
    </lineage>
</organism>
<accession>A0A128EEN6</accession>
<dbReference type="HAMAP" id="MF_00074">
    <property type="entry name" value="16SrRNA_methyltr_G"/>
    <property type="match status" value="1"/>
</dbReference>
<dbReference type="RefSeq" id="WP_075531508.1">
    <property type="nucleotide sequence ID" value="NZ_CP053844.1"/>
</dbReference>
<feature type="binding site" evidence="6">
    <location>
        <begin position="111"/>
        <end position="112"/>
    </location>
    <ligand>
        <name>S-adenosyl-L-methionine</name>
        <dbReference type="ChEBI" id="CHEBI:59789"/>
    </ligand>
</feature>
<keyword evidence="3 6" id="KW-0489">Methyltransferase</keyword>
<proteinExistence type="inferred from homology"/>
<evidence type="ECO:0000256" key="2">
    <source>
        <dbReference type="ARBA" id="ARBA00022552"/>
    </source>
</evidence>
<keyword evidence="1 6" id="KW-0963">Cytoplasm</keyword>
<evidence type="ECO:0000256" key="6">
    <source>
        <dbReference type="HAMAP-Rule" id="MF_00074"/>
    </source>
</evidence>
<dbReference type="OrthoDB" id="9808773at2"/>
<comment type="similarity">
    <text evidence="6">Belongs to the methyltransferase superfamily. RNA methyltransferase RsmG family.</text>
</comment>
<evidence type="ECO:0000313" key="7">
    <source>
        <dbReference type="EMBL" id="CZE48091.1"/>
    </source>
</evidence>
<dbReference type="InterPro" id="IPR003682">
    <property type="entry name" value="rRNA_ssu_MeTfrase_G"/>
</dbReference>
<dbReference type="PIRSF" id="PIRSF003078">
    <property type="entry name" value="GidB"/>
    <property type="match status" value="1"/>
</dbReference>
<dbReference type="Gene3D" id="3.40.50.150">
    <property type="entry name" value="Vaccinia Virus protein VP39"/>
    <property type="match status" value="1"/>
</dbReference>
<protein>
    <recommendedName>
        <fullName evidence="6">Ribosomal RNA small subunit methyltransferase G</fullName>
        <ecNumber evidence="6">2.1.1.-</ecNumber>
    </recommendedName>
    <alternativeName>
        <fullName evidence="6">16S rRNA 7-methylguanosine methyltransferase</fullName>
        <shortName evidence="6">16S rRNA m7G methyltransferase</shortName>
    </alternativeName>
</protein>
<dbReference type="PANTHER" id="PTHR31760">
    <property type="entry name" value="S-ADENOSYL-L-METHIONINE-DEPENDENT METHYLTRANSFERASES SUPERFAMILY PROTEIN"/>
    <property type="match status" value="1"/>
</dbReference>
<reference evidence="7 8" key="1">
    <citation type="submission" date="2016-02" db="EMBL/GenBank/DDBJ databases">
        <authorList>
            <consortium name="Pathogen Informatics"/>
        </authorList>
    </citation>
    <scope>NUCLEOTIDE SEQUENCE [LARGE SCALE GENOMIC DNA]</scope>
    <source>
        <strain evidence="7 8">RC20</strain>
    </source>
</reference>
<dbReference type="NCBIfam" id="TIGR00138">
    <property type="entry name" value="rsmG_gidB"/>
    <property type="match status" value="1"/>
</dbReference>
<evidence type="ECO:0000256" key="4">
    <source>
        <dbReference type="ARBA" id="ARBA00022679"/>
    </source>
</evidence>